<keyword evidence="2 5" id="KW-0963">Cytoplasm</keyword>
<dbReference type="PROSITE" id="PS51186">
    <property type="entry name" value="GNAT"/>
    <property type="match status" value="1"/>
</dbReference>
<evidence type="ECO:0000256" key="5">
    <source>
        <dbReference type="RuleBase" id="RU363094"/>
    </source>
</evidence>
<comment type="similarity">
    <text evidence="1 5">Belongs to the acetyltransferase family. RimI subfamily.</text>
</comment>
<dbReference type="PANTHER" id="PTHR43420">
    <property type="entry name" value="ACETYLTRANSFERASE"/>
    <property type="match status" value="1"/>
</dbReference>
<evidence type="ECO:0000259" key="6">
    <source>
        <dbReference type="PROSITE" id="PS51186"/>
    </source>
</evidence>
<dbReference type="GO" id="GO:0005737">
    <property type="term" value="C:cytoplasm"/>
    <property type="evidence" value="ECO:0007669"/>
    <property type="project" value="UniProtKB-SubCell"/>
</dbReference>
<dbReference type="InterPro" id="IPR006464">
    <property type="entry name" value="AcTrfase_RimI/Ard1"/>
</dbReference>
<dbReference type="GO" id="GO:0008999">
    <property type="term" value="F:protein-N-terminal-alanine acetyltransferase activity"/>
    <property type="evidence" value="ECO:0007669"/>
    <property type="project" value="UniProtKB-EC"/>
</dbReference>
<evidence type="ECO:0000256" key="3">
    <source>
        <dbReference type="ARBA" id="ARBA00022679"/>
    </source>
</evidence>
<sequence length="148" mass="16825">MTSEWLARVVALEQAGQAMPWSGDQLQNVFEDERAHPWGAWQRDCLVGYAVLYRLPFEAELQTLVVAAEARRCGVARALVERLVEEATRWESERLLLEVGASNRAALGLYEKLGFRRDGRRRDYYRDPSGQYQDAVLMSLLLPAGRVA</sequence>
<accession>A0A1M4V9M8</accession>
<dbReference type="Pfam" id="PF00583">
    <property type="entry name" value="Acetyltransf_1"/>
    <property type="match status" value="1"/>
</dbReference>
<dbReference type="AlphaFoldDB" id="A0A1M4V9M8"/>
<name>A0A1M4V9M8_9GAMM</name>
<dbReference type="SUPFAM" id="SSF55729">
    <property type="entry name" value="Acyl-CoA N-acyltransferases (Nat)"/>
    <property type="match status" value="1"/>
</dbReference>
<dbReference type="InterPro" id="IPR050680">
    <property type="entry name" value="YpeA/RimI_acetyltransf"/>
</dbReference>
<keyword evidence="4" id="KW-0012">Acyltransferase</keyword>
<dbReference type="InterPro" id="IPR016181">
    <property type="entry name" value="Acyl_CoA_acyltransferase"/>
</dbReference>
<dbReference type="Gene3D" id="3.40.630.30">
    <property type="match status" value="1"/>
</dbReference>
<evidence type="ECO:0000313" key="7">
    <source>
        <dbReference type="EMBL" id="SHE65654.1"/>
    </source>
</evidence>
<comment type="function">
    <text evidence="5">Acetylates the N-terminal alanine of ribosomal protein bS18.</text>
</comment>
<evidence type="ECO:0000256" key="1">
    <source>
        <dbReference type="ARBA" id="ARBA00005395"/>
    </source>
</evidence>
<dbReference type="EMBL" id="FQUJ01000003">
    <property type="protein sequence ID" value="SHE65654.1"/>
    <property type="molecule type" value="Genomic_DNA"/>
</dbReference>
<gene>
    <name evidence="7" type="ORF">SAMN02745148_00910</name>
</gene>
<keyword evidence="8" id="KW-1185">Reference proteome</keyword>
<comment type="catalytic activity">
    <reaction evidence="5">
        <text>N-terminal L-alanyl-[ribosomal protein bS18] + acetyl-CoA = N-terminal N(alpha)-acetyl-L-alanyl-[ribosomal protein bS18] + CoA + H(+)</text>
        <dbReference type="Rhea" id="RHEA:43756"/>
        <dbReference type="Rhea" id="RHEA-COMP:10676"/>
        <dbReference type="Rhea" id="RHEA-COMP:10677"/>
        <dbReference type="ChEBI" id="CHEBI:15378"/>
        <dbReference type="ChEBI" id="CHEBI:57287"/>
        <dbReference type="ChEBI" id="CHEBI:57288"/>
        <dbReference type="ChEBI" id="CHEBI:64718"/>
        <dbReference type="ChEBI" id="CHEBI:83683"/>
        <dbReference type="EC" id="2.3.1.266"/>
    </reaction>
</comment>
<reference evidence="7 8" key="1">
    <citation type="submission" date="2016-11" db="EMBL/GenBank/DDBJ databases">
        <authorList>
            <person name="Jaros S."/>
            <person name="Januszkiewicz K."/>
            <person name="Wedrychowicz H."/>
        </authorList>
    </citation>
    <scope>NUCLEOTIDE SEQUENCE [LARGE SCALE GENOMIC DNA]</scope>
    <source>
        <strain evidence="7 8">DSM 19980</strain>
    </source>
</reference>
<comment type="subcellular location">
    <subcellularLocation>
        <location evidence="5">Cytoplasm</location>
    </subcellularLocation>
</comment>
<keyword evidence="3 7" id="KW-0808">Transferase</keyword>
<dbReference type="CDD" id="cd04301">
    <property type="entry name" value="NAT_SF"/>
    <property type="match status" value="1"/>
</dbReference>
<dbReference type="Proteomes" id="UP000184346">
    <property type="component" value="Unassembled WGS sequence"/>
</dbReference>
<protein>
    <recommendedName>
        <fullName evidence="5">[Ribosomal protein bS18]-alanine N-acetyltransferase</fullName>
        <ecNumber evidence="5">2.3.1.266</ecNumber>
    </recommendedName>
</protein>
<evidence type="ECO:0000256" key="4">
    <source>
        <dbReference type="ARBA" id="ARBA00023315"/>
    </source>
</evidence>
<dbReference type="NCBIfam" id="TIGR01575">
    <property type="entry name" value="rimI"/>
    <property type="match status" value="1"/>
</dbReference>
<dbReference type="InterPro" id="IPR000182">
    <property type="entry name" value="GNAT_dom"/>
</dbReference>
<evidence type="ECO:0000313" key="8">
    <source>
        <dbReference type="Proteomes" id="UP000184346"/>
    </source>
</evidence>
<organism evidence="7 8">
    <name type="scientific">Modicisalibacter ilicicola DSM 19980</name>
    <dbReference type="NCBI Taxonomy" id="1121942"/>
    <lineage>
        <taxon>Bacteria</taxon>
        <taxon>Pseudomonadati</taxon>
        <taxon>Pseudomonadota</taxon>
        <taxon>Gammaproteobacteria</taxon>
        <taxon>Oceanospirillales</taxon>
        <taxon>Halomonadaceae</taxon>
        <taxon>Modicisalibacter</taxon>
    </lineage>
</organism>
<feature type="domain" description="N-acetyltransferase" evidence="6">
    <location>
        <begin position="1"/>
        <end position="143"/>
    </location>
</feature>
<dbReference type="STRING" id="1121942.SAMN02745148_00910"/>
<dbReference type="EC" id="2.3.1.266" evidence="5"/>
<proteinExistence type="inferred from homology"/>
<evidence type="ECO:0000256" key="2">
    <source>
        <dbReference type="ARBA" id="ARBA00022490"/>
    </source>
</evidence>